<dbReference type="NCBIfam" id="NF007112">
    <property type="entry name" value="PRK09561.1"/>
    <property type="match status" value="1"/>
</dbReference>
<dbReference type="HAMAP" id="MF_01844">
    <property type="entry name" value="NhaA"/>
    <property type="match status" value="1"/>
</dbReference>
<feature type="transmembrane region" description="Helical" evidence="6">
    <location>
        <begin position="265"/>
        <end position="286"/>
    </location>
</feature>
<keyword evidence="6" id="KW-0813">Transport</keyword>
<evidence type="ECO:0000313" key="7">
    <source>
        <dbReference type="EMBL" id="QEX23043.1"/>
    </source>
</evidence>
<keyword evidence="6" id="KW-0739">Sodium transport</keyword>
<comment type="function">
    <text evidence="6">Na(+)/H(+) antiporter that extrudes sodium in exchange for external protons.</text>
</comment>
<feature type="transmembrane region" description="Helical" evidence="6">
    <location>
        <begin position="333"/>
        <end position="356"/>
    </location>
</feature>
<evidence type="ECO:0000256" key="1">
    <source>
        <dbReference type="ARBA" id="ARBA00004429"/>
    </source>
</evidence>
<dbReference type="RefSeq" id="WP_225308818.1">
    <property type="nucleotide sequence ID" value="NZ_CP042582.1"/>
</dbReference>
<evidence type="ECO:0000256" key="6">
    <source>
        <dbReference type="HAMAP-Rule" id="MF_01844"/>
    </source>
</evidence>
<dbReference type="PANTHER" id="PTHR30341">
    <property type="entry name" value="SODIUM ION/PROTON ANTIPORTER NHAA-RELATED"/>
    <property type="match status" value="1"/>
</dbReference>
<dbReference type="Proteomes" id="UP000325797">
    <property type="component" value="Chromosome"/>
</dbReference>
<feature type="transmembrane region" description="Helical" evidence="6">
    <location>
        <begin position="56"/>
        <end position="81"/>
    </location>
</feature>
<reference evidence="7 8" key="1">
    <citation type="submission" date="2019-08" db="EMBL/GenBank/DDBJ databases">
        <title>Hyperibacter terrae gen. nov., sp. nov. and Hyperibacter viscosus sp. nov., two new members in the family Rhodospirillaceae isolated from the rhizosphere of Hypericum perforatum.</title>
        <authorList>
            <person name="Noviana Z."/>
        </authorList>
    </citation>
    <scope>NUCLEOTIDE SEQUENCE [LARGE SCALE GENOMIC DNA]</scope>
    <source>
        <strain evidence="7 8">R5959</strain>
    </source>
</reference>
<dbReference type="GO" id="GO:0006885">
    <property type="term" value="P:regulation of pH"/>
    <property type="evidence" value="ECO:0007669"/>
    <property type="project" value="UniProtKB-UniRule"/>
</dbReference>
<dbReference type="GO" id="GO:0015385">
    <property type="term" value="F:sodium:proton antiporter activity"/>
    <property type="evidence" value="ECO:0007669"/>
    <property type="project" value="UniProtKB-UniRule"/>
</dbReference>
<keyword evidence="8" id="KW-1185">Reference proteome</keyword>
<dbReference type="InterPro" id="IPR004670">
    <property type="entry name" value="NhaA"/>
</dbReference>
<feature type="transmembrane region" description="Helical" evidence="6">
    <location>
        <begin position="127"/>
        <end position="150"/>
    </location>
</feature>
<comment type="similarity">
    <text evidence="6">Belongs to the NhaA Na(+)/H(+) (TC 2.A.33) antiporter family.</text>
</comment>
<evidence type="ECO:0000256" key="2">
    <source>
        <dbReference type="ARBA" id="ARBA00022475"/>
    </source>
</evidence>
<dbReference type="KEGG" id="hadh:FRZ61_29780"/>
<evidence type="ECO:0000313" key="8">
    <source>
        <dbReference type="Proteomes" id="UP000325797"/>
    </source>
</evidence>
<keyword evidence="6" id="KW-0050">Antiport</keyword>
<feature type="transmembrane region" description="Helical" evidence="6">
    <location>
        <begin position="298"/>
        <end position="321"/>
    </location>
</feature>
<keyword evidence="2 6" id="KW-1003">Cell membrane</keyword>
<keyword evidence="6" id="KW-0406">Ion transport</keyword>
<dbReference type="InterPro" id="IPR023171">
    <property type="entry name" value="Na/H_antiporter_dom_sf"/>
</dbReference>
<dbReference type="AlphaFoldDB" id="A0A5J6N261"/>
<keyword evidence="5 6" id="KW-0472">Membrane</keyword>
<feature type="transmembrane region" description="Helical" evidence="6">
    <location>
        <begin position="14"/>
        <end position="36"/>
    </location>
</feature>
<dbReference type="Pfam" id="PF06965">
    <property type="entry name" value="Na_H_antiport_1"/>
    <property type="match status" value="1"/>
</dbReference>
<evidence type="ECO:0000256" key="5">
    <source>
        <dbReference type="ARBA" id="ARBA00023136"/>
    </source>
</evidence>
<accession>A0A5J6N261</accession>
<keyword evidence="6" id="KW-0915">Sodium</keyword>
<feature type="transmembrane region" description="Helical" evidence="6">
    <location>
        <begin position="368"/>
        <end position="388"/>
    </location>
</feature>
<keyword evidence="4 6" id="KW-1133">Transmembrane helix</keyword>
<feature type="transmembrane region" description="Helical" evidence="6">
    <location>
        <begin position="187"/>
        <end position="203"/>
    </location>
</feature>
<keyword evidence="3 6" id="KW-0812">Transmembrane</keyword>
<organism evidence="7 8">
    <name type="scientific">Hypericibacter adhaerens</name>
    <dbReference type="NCBI Taxonomy" id="2602016"/>
    <lineage>
        <taxon>Bacteria</taxon>
        <taxon>Pseudomonadati</taxon>
        <taxon>Pseudomonadota</taxon>
        <taxon>Alphaproteobacteria</taxon>
        <taxon>Rhodospirillales</taxon>
        <taxon>Dongiaceae</taxon>
        <taxon>Hypericibacter</taxon>
    </lineage>
</organism>
<dbReference type="GO" id="GO:0005886">
    <property type="term" value="C:plasma membrane"/>
    <property type="evidence" value="ECO:0007669"/>
    <property type="project" value="UniProtKB-SubCell"/>
</dbReference>
<protein>
    <recommendedName>
        <fullName evidence="6">Na(+)/H(+) antiporter NhaA</fullName>
    </recommendedName>
    <alternativeName>
        <fullName evidence="6">Sodium/proton antiporter NhaA</fullName>
    </alternativeName>
</protein>
<comment type="subcellular location">
    <subcellularLocation>
        <location evidence="1">Cell inner membrane</location>
        <topology evidence="1">Multi-pass membrane protein</topology>
    </subcellularLocation>
    <subcellularLocation>
        <location evidence="6">Cell membrane</location>
        <topology evidence="6">Multi-pass membrane protein</topology>
    </subcellularLocation>
</comment>
<dbReference type="PANTHER" id="PTHR30341:SF0">
    <property type="entry name" value="NA(+)_H(+) ANTIPORTER NHAA"/>
    <property type="match status" value="1"/>
</dbReference>
<gene>
    <name evidence="6 7" type="primary">nhaA</name>
    <name evidence="7" type="ORF">FRZ61_29780</name>
</gene>
<evidence type="ECO:0000256" key="4">
    <source>
        <dbReference type="ARBA" id="ARBA00022989"/>
    </source>
</evidence>
<sequence>MAGLSSPVSMIRDFLRLEAAGGIILVMTAALAMIIANSPLSGLYDTLLGLPVVVQFGALIIAKPLLLWINDGLMAIFFLLVGLEIKRELVVGELSSWDRASLPGYCALGGMAFPALIFYLLNAHDPVALRGWAIPTATDIAFAMGVLSLLGPRVPAALKIFLLALAIIDDLGAIIIIAVFYTANLSYASLGLAGLGILGLLALNRLGIRRLAPYLLLGVFIWVCDLKSGVHATLAGVTVAIFIPIRPPRRGEEAESPLERLEHMLLPWVSFGIMPIFAFANAGVSFAGISMGSLVEPFSLGIALGLFLGKQIGIFGVGWIAVKIGLCRRPEGLTWGAFYGVSMLAGIGFTMSLFIGSLAFEDLEHATAIRLGVFAGSLLSAIVGYLWLRLLSARMPPVAA</sequence>
<dbReference type="NCBIfam" id="NF007111">
    <property type="entry name" value="PRK09560.1"/>
    <property type="match status" value="1"/>
</dbReference>
<comment type="catalytic activity">
    <reaction evidence="6">
        <text>Na(+)(in) + 2 H(+)(out) = Na(+)(out) + 2 H(+)(in)</text>
        <dbReference type="Rhea" id="RHEA:29251"/>
        <dbReference type="ChEBI" id="CHEBI:15378"/>
        <dbReference type="ChEBI" id="CHEBI:29101"/>
    </reaction>
</comment>
<name>A0A5J6N261_9PROT</name>
<dbReference type="Gene3D" id="1.20.1530.10">
    <property type="entry name" value="Na+/H+ antiporter like domain"/>
    <property type="match status" value="1"/>
</dbReference>
<feature type="transmembrane region" description="Helical" evidence="6">
    <location>
        <begin position="162"/>
        <end position="181"/>
    </location>
</feature>
<dbReference type="EMBL" id="CP042582">
    <property type="protein sequence ID" value="QEX23043.1"/>
    <property type="molecule type" value="Genomic_DNA"/>
</dbReference>
<feature type="transmembrane region" description="Helical" evidence="6">
    <location>
        <begin position="102"/>
        <end position="121"/>
    </location>
</feature>
<evidence type="ECO:0000256" key="3">
    <source>
        <dbReference type="ARBA" id="ARBA00022692"/>
    </source>
</evidence>
<proteinExistence type="inferred from homology"/>
<dbReference type="NCBIfam" id="TIGR00773">
    <property type="entry name" value="NhaA"/>
    <property type="match status" value="1"/>
</dbReference>